<dbReference type="AlphaFoldDB" id="A0A0B6Y1V6"/>
<dbReference type="EMBL" id="HACG01003407">
    <property type="protein sequence ID" value="CEK50272.1"/>
    <property type="molecule type" value="Transcribed_RNA"/>
</dbReference>
<reference evidence="1" key="1">
    <citation type="submission" date="2014-12" db="EMBL/GenBank/DDBJ databases">
        <title>Insight into the proteome of Arion vulgaris.</title>
        <authorList>
            <person name="Aradska J."/>
            <person name="Bulat T."/>
            <person name="Smidak R."/>
            <person name="Sarate P."/>
            <person name="Gangsoo J."/>
            <person name="Sialana F."/>
            <person name="Bilban M."/>
            <person name="Lubec G."/>
        </authorList>
    </citation>
    <scope>NUCLEOTIDE SEQUENCE</scope>
    <source>
        <tissue evidence="1">Skin</tissue>
    </source>
</reference>
<accession>A0A0B6Y1V6</accession>
<name>A0A0B6Y1V6_9EUPU</name>
<gene>
    <name evidence="1" type="primary">ORF10281</name>
</gene>
<protein>
    <submittedName>
        <fullName evidence="1">Uncharacterized protein</fullName>
    </submittedName>
</protein>
<proteinExistence type="predicted"/>
<organism evidence="1">
    <name type="scientific">Arion vulgaris</name>
    <dbReference type="NCBI Taxonomy" id="1028688"/>
    <lineage>
        <taxon>Eukaryota</taxon>
        <taxon>Metazoa</taxon>
        <taxon>Spiralia</taxon>
        <taxon>Lophotrochozoa</taxon>
        <taxon>Mollusca</taxon>
        <taxon>Gastropoda</taxon>
        <taxon>Heterobranchia</taxon>
        <taxon>Euthyneura</taxon>
        <taxon>Panpulmonata</taxon>
        <taxon>Eupulmonata</taxon>
        <taxon>Stylommatophora</taxon>
        <taxon>Helicina</taxon>
        <taxon>Arionoidea</taxon>
        <taxon>Arionidae</taxon>
        <taxon>Arion</taxon>
    </lineage>
</organism>
<evidence type="ECO:0000313" key="1">
    <source>
        <dbReference type="EMBL" id="CEK50272.1"/>
    </source>
</evidence>
<sequence>MEGEEISLKHLDNIKELLHQHCLTTTSVSQLPLQHIWYNKKVNLLQLIAAKRTI</sequence>